<reference evidence="1" key="1">
    <citation type="journal article" date="2023" name="Access Microbiol">
        <title>De-novo genome assembly for Akanthomyces muscarius, a biocontrol agent of insect agricultural pests.</title>
        <authorList>
            <person name="Erdos Z."/>
            <person name="Studholme D.J."/>
            <person name="Raymond B."/>
            <person name="Sharma M."/>
        </authorList>
    </citation>
    <scope>NUCLEOTIDE SEQUENCE</scope>
    <source>
        <strain evidence="1">Ve6</strain>
    </source>
</reference>
<organism evidence="1 2">
    <name type="scientific">Akanthomyces muscarius</name>
    <name type="common">Entomopathogenic fungus</name>
    <name type="synonym">Lecanicillium muscarium</name>
    <dbReference type="NCBI Taxonomy" id="2231603"/>
    <lineage>
        <taxon>Eukaryota</taxon>
        <taxon>Fungi</taxon>
        <taxon>Dikarya</taxon>
        <taxon>Ascomycota</taxon>
        <taxon>Pezizomycotina</taxon>
        <taxon>Sordariomycetes</taxon>
        <taxon>Hypocreomycetidae</taxon>
        <taxon>Hypocreales</taxon>
        <taxon>Cordycipitaceae</taxon>
        <taxon>Akanthomyces</taxon>
    </lineage>
</organism>
<accession>A0A9W8UNR8</accession>
<name>A0A9W8UNR8_AKAMU</name>
<protein>
    <submittedName>
        <fullName evidence="1">Uncharacterized protein</fullName>
    </submittedName>
</protein>
<dbReference type="RefSeq" id="XP_056058092.1">
    <property type="nucleotide sequence ID" value="XM_056202548.1"/>
</dbReference>
<keyword evidence="2" id="KW-1185">Reference proteome</keyword>
<gene>
    <name evidence="1" type="ORF">LMH87_004921</name>
</gene>
<dbReference type="Proteomes" id="UP001144673">
    <property type="component" value="Chromosome 1"/>
</dbReference>
<dbReference type="GeneID" id="80892080"/>
<proteinExistence type="predicted"/>
<dbReference type="KEGG" id="amus:LMH87_004921"/>
<evidence type="ECO:0000313" key="1">
    <source>
        <dbReference type="EMBL" id="KAJ4163177.1"/>
    </source>
</evidence>
<evidence type="ECO:0000313" key="2">
    <source>
        <dbReference type="Proteomes" id="UP001144673"/>
    </source>
</evidence>
<comment type="caution">
    <text evidence="1">The sequence shown here is derived from an EMBL/GenBank/DDBJ whole genome shotgun (WGS) entry which is preliminary data.</text>
</comment>
<dbReference type="AlphaFoldDB" id="A0A9W8UNR8"/>
<dbReference type="EMBL" id="JAJHUN010000001">
    <property type="protein sequence ID" value="KAJ4163177.1"/>
    <property type="molecule type" value="Genomic_DNA"/>
</dbReference>
<sequence>MAMSIRGKPPQRSTKALMDLIKRSSFLENKSSDAESFIWLACLVVFSGTNRLGLGKWRREISLIKWAFAQFSETRVRYSR</sequence>